<organism evidence="2 3">
    <name type="scientific">Phaseolus angularis</name>
    <name type="common">Azuki bean</name>
    <name type="synonym">Vigna angularis</name>
    <dbReference type="NCBI Taxonomy" id="3914"/>
    <lineage>
        <taxon>Eukaryota</taxon>
        <taxon>Viridiplantae</taxon>
        <taxon>Streptophyta</taxon>
        <taxon>Embryophyta</taxon>
        <taxon>Tracheophyta</taxon>
        <taxon>Spermatophyta</taxon>
        <taxon>Magnoliopsida</taxon>
        <taxon>eudicotyledons</taxon>
        <taxon>Gunneridae</taxon>
        <taxon>Pentapetalae</taxon>
        <taxon>rosids</taxon>
        <taxon>fabids</taxon>
        <taxon>Fabales</taxon>
        <taxon>Fabaceae</taxon>
        <taxon>Papilionoideae</taxon>
        <taxon>50 kb inversion clade</taxon>
        <taxon>NPAAA clade</taxon>
        <taxon>indigoferoid/millettioid clade</taxon>
        <taxon>Phaseoleae</taxon>
        <taxon>Vigna</taxon>
    </lineage>
</organism>
<protein>
    <submittedName>
        <fullName evidence="2">Uncharacterized protein</fullName>
    </submittedName>
</protein>
<name>A0A0L9T3G1_PHAAN</name>
<evidence type="ECO:0000313" key="3">
    <source>
        <dbReference type="Proteomes" id="UP000053144"/>
    </source>
</evidence>
<accession>A0A0L9T3G1</accession>
<dbReference type="EMBL" id="KQ258254">
    <property type="protein sequence ID" value="KOM25140.1"/>
    <property type="molecule type" value="Genomic_DNA"/>
</dbReference>
<reference evidence="3" key="1">
    <citation type="journal article" date="2015" name="Proc. Natl. Acad. Sci. U.S.A.">
        <title>Genome sequencing of adzuki bean (Vigna angularis) provides insight into high starch and low fat accumulation and domestication.</title>
        <authorList>
            <person name="Yang K."/>
            <person name="Tian Z."/>
            <person name="Chen C."/>
            <person name="Luo L."/>
            <person name="Zhao B."/>
            <person name="Wang Z."/>
            <person name="Yu L."/>
            <person name="Li Y."/>
            <person name="Sun Y."/>
            <person name="Li W."/>
            <person name="Chen Y."/>
            <person name="Li Y."/>
            <person name="Zhang Y."/>
            <person name="Ai D."/>
            <person name="Zhao J."/>
            <person name="Shang C."/>
            <person name="Ma Y."/>
            <person name="Wu B."/>
            <person name="Wang M."/>
            <person name="Gao L."/>
            <person name="Sun D."/>
            <person name="Zhang P."/>
            <person name="Guo F."/>
            <person name="Wang W."/>
            <person name="Li Y."/>
            <person name="Wang J."/>
            <person name="Varshney R.K."/>
            <person name="Wang J."/>
            <person name="Ling H.Q."/>
            <person name="Wan P."/>
        </authorList>
    </citation>
    <scope>NUCLEOTIDE SEQUENCE</scope>
    <source>
        <strain evidence="3">cv. Jingnong 6</strain>
    </source>
</reference>
<gene>
    <name evidence="2" type="ORF">LR48_Vigan50s006000</name>
</gene>
<evidence type="ECO:0000256" key="1">
    <source>
        <dbReference type="SAM" id="MobiDB-lite"/>
    </source>
</evidence>
<evidence type="ECO:0000313" key="2">
    <source>
        <dbReference type="EMBL" id="KOM25140.1"/>
    </source>
</evidence>
<dbReference type="AlphaFoldDB" id="A0A0L9T3G1"/>
<feature type="region of interest" description="Disordered" evidence="1">
    <location>
        <begin position="1"/>
        <end position="30"/>
    </location>
</feature>
<dbReference type="Proteomes" id="UP000053144">
    <property type="component" value="Unassembled WGS sequence"/>
</dbReference>
<feature type="compositionally biased region" description="Basic and acidic residues" evidence="1">
    <location>
        <begin position="1"/>
        <end position="21"/>
    </location>
</feature>
<dbReference type="Gramene" id="KOM25140">
    <property type="protein sequence ID" value="KOM25140"/>
    <property type="gene ID" value="LR48_Vigan50s006000"/>
</dbReference>
<proteinExistence type="predicted"/>
<sequence>MFAMLEDRKRPSSEREKEGNRTAEGVRLPDGGGDGGVCRGGFLVLVVCRFGVGEDDEGVCRGGALKKGEWFDGAADEDVVVAGSRVEWRDCDSLKWALLHSGGGGLRFWKREEDDARRWWSGELRP</sequence>